<dbReference type="FunFam" id="1.10.630.10:FF:000018">
    <property type="entry name" value="Cytochrome P450 monooxygenase"/>
    <property type="match status" value="1"/>
</dbReference>
<dbReference type="GO" id="GO:0005506">
    <property type="term" value="F:iron ion binding"/>
    <property type="evidence" value="ECO:0007669"/>
    <property type="project" value="InterPro"/>
</dbReference>
<dbReference type="CDD" id="cd11030">
    <property type="entry name" value="CYP105-like"/>
    <property type="match status" value="1"/>
</dbReference>
<comment type="similarity">
    <text evidence="1 7">Belongs to the cytochrome P450 family.</text>
</comment>
<comment type="caution">
    <text evidence="8">The sequence shown here is derived from an EMBL/GenBank/DDBJ whole genome shotgun (WGS) entry which is preliminary data.</text>
</comment>
<evidence type="ECO:0000313" key="8">
    <source>
        <dbReference type="EMBL" id="REH34942.1"/>
    </source>
</evidence>
<dbReference type="PRINTS" id="PR00359">
    <property type="entry name" value="BP450"/>
</dbReference>
<evidence type="ECO:0000256" key="1">
    <source>
        <dbReference type="ARBA" id="ARBA00010617"/>
    </source>
</evidence>
<sequence length="389" mass="42650">MPELKALPIAARAAECPFDPAPELREMLHEDELRRIKVPSPLLGEFEAVAVTRYDDARSLLSDDRLLTGQSLPTQPGNLLSYDGAEHSRLRRMLTGFFTTKRARALRPMIDDVVASRLDALAAAGPGTDLVQAFCAPIPTQVICELLGVPYADREDFRHRAEVALDVNATREEQIQKATDMQAYMAGLVARHRDEPGDNLLGGIVRDHGDELTDIELMGIGNMLLIAGHETITSMLAVAIALLLQHPDQLAIVRDEPSAVDGAVEELLRYCTPATILPRQAAASMCVRGQQIEEGERVVVSILAANRDPRGTGRDLDRLDVRRPPQPHMAFGHGPHQCLGQQLARTELRAALPALFARFPTLRLAVPADEVDYKTTALVFGVRTLPVAW</sequence>
<dbReference type="SUPFAM" id="SSF48264">
    <property type="entry name" value="Cytochrome P450"/>
    <property type="match status" value="1"/>
</dbReference>
<organism evidence="8 9">
    <name type="scientific">Kutzneria buriramensis</name>
    <dbReference type="NCBI Taxonomy" id="1045776"/>
    <lineage>
        <taxon>Bacteria</taxon>
        <taxon>Bacillati</taxon>
        <taxon>Actinomycetota</taxon>
        <taxon>Actinomycetes</taxon>
        <taxon>Pseudonocardiales</taxon>
        <taxon>Pseudonocardiaceae</taxon>
        <taxon>Kutzneria</taxon>
    </lineage>
</organism>
<dbReference type="PROSITE" id="PS00086">
    <property type="entry name" value="CYTOCHROME_P450"/>
    <property type="match status" value="1"/>
</dbReference>
<evidence type="ECO:0000256" key="6">
    <source>
        <dbReference type="ARBA" id="ARBA00023033"/>
    </source>
</evidence>
<dbReference type="OrthoDB" id="3664945at2"/>
<dbReference type="Pfam" id="PF00067">
    <property type="entry name" value="p450"/>
    <property type="match status" value="1"/>
</dbReference>
<dbReference type="EMBL" id="QUNO01000019">
    <property type="protein sequence ID" value="REH34942.1"/>
    <property type="molecule type" value="Genomic_DNA"/>
</dbReference>
<dbReference type="InterPro" id="IPR002397">
    <property type="entry name" value="Cyt_P450_B"/>
</dbReference>
<evidence type="ECO:0000256" key="4">
    <source>
        <dbReference type="ARBA" id="ARBA00023002"/>
    </source>
</evidence>
<dbReference type="PANTHER" id="PTHR46696">
    <property type="entry name" value="P450, PUTATIVE (EUROFUNG)-RELATED"/>
    <property type="match status" value="1"/>
</dbReference>
<keyword evidence="9" id="KW-1185">Reference proteome</keyword>
<dbReference type="Proteomes" id="UP000256269">
    <property type="component" value="Unassembled WGS sequence"/>
</dbReference>
<dbReference type="GO" id="GO:0020037">
    <property type="term" value="F:heme binding"/>
    <property type="evidence" value="ECO:0007669"/>
    <property type="project" value="InterPro"/>
</dbReference>
<evidence type="ECO:0000256" key="5">
    <source>
        <dbReference type="ARBA" id="ARBA00023004"/>
    </source>
</evidence>
<keyword evidence="2 7" id="KW-0349">Heme</keyword>
<dbReference type="GO" id="GO:0016705">
    <property type="term" value="F:oxidoreductase activity, acting on paired donors, with incorporation or reduction of molecular oxygen"/>
    <property type="evidence" value="ECO:0007669"/>
    <property type="project" value="InterPro"/>
</dbReference>
<keyword evidence="4 7" id="KW-0560">Oxidoreductase</keyword>
<gene>
    <name evidence="8" type="ORF">BCF44_119218</name>
</gene>
<dbReference type="GO" id="GO:0004497">
    <property type="term" value="F:monooxygenase activity"/>
    <property type="evidence" value="ECO:0007669"/>
    <property type="project" value="UniProtKB-KW"/>
</dbReference>
<dbReference type="InterPro" id="IPR036396">
    <property type="entry name" value="Cyt_P450_sf"/>
</dbReference>
<dbReference type="RefSeq" id="WP_116180318.1">
    <property type="nucleotide sequence ID" value="NZ_CP144375.1"/>
</dbReference>
<dbReference type="Gene3D" id="1.10.630.10">
    <property type="entry name" value="Cytochrome P450"/>
    <property type="match status" value="1"/>
</dbReference>
<evidence type="ECO:0000313" key="9">
    <source>
        <dbReference type="Proteomes" id="UP000256269"/>
    </source>
</evidence>
<dbReference type="PRINTS" id="PR00385">
    <property type="entry name" value="P450"/>
</dbReference>
<name>A0A3E0H0Q5_9PSEU</name>
<accession>A0A3E0H0Q5</accession>
<evidence type="ECO:0000256" key="2">
    <source>
        <dbReference type="ARBA" id="ARBA00022617"/>
    </source>
</evidence>
<keyword evidence="5 7" id="KW-0408">Iron</keyword>
<dbReference type="AlphaFoldDB" id="A0A3E0H0Q5"/>
<dbReference type="PANTHER" id="PTHR46696:SF1">
    <property type="entry name" value="CYTOCHROME P450 YJIB-RELATED"/>
    <property type="match status" value="1"/>
</dbReference>
<keyword evidence="3 7" id="KW-0479">Metal-binding</keyword>
<proteinExistence type="inferred from homology"/>
<keyword evidence="6 7" id="KW-0503">Monooxygenase</keyword>
<dbReference type="InterPro" id="IPR001128">
    <property type="entry name" value="Cyt_P450"/>
</dbReference>
<protein>
    <submittedName>
        <fullName evidence="8">Cytochrome P450</fullName>
    </submittedName>
</protein>
<reference evidence="8 9" key="1">
    <citation type="submission" date="2018-08" db="EMBL/GenBank/DDBJ databases">
        <title>Genomic Encyclopedia of Archaeal and Bacterial Type Strains, Phase II (KMG-II): from individual species to whole genera.</title>
        <authorList>
            <person name="Goeker M."/>
        </authorList>
    </citation>
    <scope>NUCLEOTIDE SEQUENCE [LARGE SCALE GENOMIC DNA]</scope>
    <source>
        <strain evidence="8 9">DSM 45791</strain>
    </source>
</reference>
<evidence type="ECO:0000256" key="7">
    <source>
        <dbReference type="RuleBase" id="RU000461"/>
    </source>
</evidence>
<dbReference type="InterPro" id="IPR017972">
    <property type="entry name" value="Cyt_P450_CS"/>
</dbReference>
<evidence type="ECO:0000256" key="3">
    <source>
        <dbReference type="ARBA" id="ARBA00022723"/>
    </source>
</evidence>